<name>A0A371DHB8_9APHY</name>
<keyword evidence="3 10" id="KW-0489">Methyltransferase</keyword>
<dbReference type="GO" id="GO:0005759">
    <property type="term" value="C:mitochondrial matrix"/>
    <property type="evidence" value="ECO:0007669"/>
    <property type="project" value="UniProtKB-SubCell"/>
</dbReference>
<dbReference type="InterPro" id="IPR056743">
    <property type="entry name" value="TRM5-TYW2-like_MTfase"/>
</dbReference>
<dbReference type="GO" id="GO:0070901">
    <property type="term" value="P:mitochondrial tRNA methylation"/>
    <property type="evidence" value="ECO:0007669"/>
    <property type="project" value="TreeGrafter"/>
</dbReference>
<dbReference type="PROSITE" id="PS51684">
    <property type="entry name" value="SAM_MT_TRM5_TYW2"/>
    <property type="match status" value="1"/>
</dbReference>
<evidence type="ECO:0000256" key="8">
    <source>
        <dbReference type="ARBA" id="ARBA00023242"/>
    </source>
</evidence>
<dbReference type="CDD" id="cd02440">
    <property type="entry name" value="AdoMet_MTases"/>
    <property type="match status" value="1"/>
</dbReference>
<dbReference type="InterPro" id="IPR029063">
    <property type="entry name" value="SAM-dependent_MTases_sf"/>
</dbReference>
<comment type="similarity">
    <text evidence="1">Belongs to the class I-like SAM-binding methyltransferase superfamily. TRM5/TYW2 family.</text>
</comment>
<dbReference type="Proteomes" id="UP000256964">
    <property type="component" value="Unassembled WGS sequence"/>
</dbReference>
<evidence type="ECO:0000256" key="6">
    <source>
        <dbReference type="ARBA" id="ARBA00022694"/>
    </source>
</evidence>
<dbReference type="Pfam" id="PF02475">
    <property type="entry name" value="TRM5-TYW2_MTfase"/>
    <property type="match status" value="1"/>
</dbReference>
<feature type="domain" description="SAM-dependent methyltransferase TRM5/TYW2-type" evidence="11">
    <location>
        <begin position="136"/>
        <end position="442"/>
    </location>
</feature>
<dbReference type="SUPFAM" id="SSF53335">
    <property type="entry name" value="S-adenosyl-L-methionine-dependent methyltransferases"/>
    <property type="match status" value="1"/>
</dbReference>
<feature type="binding site" evidence="10">
    <location>
        <position position="347"/>
    </location>
    <ligand>
        <name>S-adenosyl-L-methionine</name>
        <dbReference type="ChEBI" id="CHEBI:59789"/>
    </ligand>
</feature>
<dbReference type="FunFam" id="3.30.300.110:FF:000001">
    <property type="entry name" value="tRNA (guanine(37)-N1)-methyltransferase"/>
    <property type="match status" value="1"/>
</dbReference>
<dbReference type="PANTHER" id="PTHR23245">
    <property type="entry name" value="TRNA METHYLTRANSFERASE"/>
    <property type="match status" value="1"/>
</dbReference>
<organism evidence="12 13">
    <name type="scientific">Lentinus brumalis</name>
    <dbReference type="NCBI Taxonomy" id="2498619"/>
    <lineage>
        <taxon>Eukaryota</taxon>
        <taxon>Fungi</taxon>
        <taxon>Dikarya</taxon>
        <taxon>Basidiomycota</taxon>
        <taxon>Agaricomycotina</taxon>
        <taxon>Agaricomycetes</taxon>
        <taxon>Polyporales</taxon>
        <taxon>Polyporaceae</taxon>
        <taxon>Lentinus</taxon>
    </lineage>
</organism>
<keyword evidence="5 10" id="KW-0949">S-adenosyl-L-methionine</keyword>
<keyword evidence="6 10" id="KW-0819">tRNA processing</keyword>
<evidence type="ECO:0000256" key="7">
    <source>
        <dbReference type="ARBA" id="ARBA00023128"/>
    </source>
</evidence>
<dbReference type="GO" id="GO:0052906">
    <property type="term" value="F:tRNA (guanine(37)-N1)-methyltransferase activity"/>
    <property type="evidence" value="ECO:0007669"/>
    <property type="project" value="UniProtKB-UniRule"/>
</dbReference>
<evidence type="ECO:0000256" key="3">
    <source>
        <dbReference type="ARBA" id="ARBA00022603"/>
    </source>
</evidence>
<dbReference type="PANTHER" id="PTHR23245:SF36">
    <property type="entry name" value="TRNA (GUANINE(37)-N1)-METHYLTRANSFERASE"/>
    <property type="match status" value="1"/>
</dbReference>
<evidence type="ECO:0000256" key="4">
    <source>
        <dbReference type="ARBA" id="ARBA00022679"/>
    </source>
</evidence>
<keyword evidence="7 10" id="KW-0496">Mitochondrion</keyword>
<accession>A0A371DHB8</accession>
<dbReference type="EC" id="2.1.1.228" evidence="10"/>
<keyword evidence="13" id="KW-1185">Reference proteome</keyword>
<dbReference type="Gene3D" id="3.40.50.150">
    <property type="entry name" value="Vaccinia Virus protein VP39"/>
    <property type="match status" value="1"/>
</dbReference>
<evidence type="ECO:0000256" key="1">
    <source>
        <dbReference type="ARBA" id="ARBA00009775"/>
    </source>
</evidence>
<dbReference type="OrthoDB" id="408788at2759"/>
<dbReference type="InterPro" id="IPR056744">
    <property type="entry name" value="TRM5/TYW2-like_N"/>
</dbReference>
<dbReference type="HAMAP" id="MF_03152">
    <property type="entry name" value="TRM5"/>
    <property type="match status" value="1"/>
</dbReference>
<dbReference type="InterPro" id="IPR025792">
    <property type="entry name" value="tRNA_Gua_MeTrfase_euk"/>
</dbReference>
<dbReference type="GO" id="GO:0002939">
    <property type="term" value="P:tRNA N1-guanine methylation"/>
    <property type="evidence" value="ECO:0007669"/>
    <property type="project" value="TreeGrafter"/>
</dbReference>
<evidence type="ECO:0000259" key="11">
    <source>
        <dbReference type="PROSITE" id="PS51684"/>
    </source>
</evidence>
<dbReference type="GO" id="GO:0005634">
    <property type="term" value="C:nucleus"/>
    <property type="evidence" value="ECO:0007669"/>
    <property type="project" value="UniProtKB-SubCell"/>
</dbReference>
<feature type="binding site" evidence="10">
    <location>
        <begin position="263"/>
        <end position="264"/>
    </location>
    <ligand>
        <name>S-adenosyl-L-methionine</name>
        <dbReference type="ChEBI" id="CHEBI:59789"/>
    </ligand>
</feature>
<evidence type="ECO:0000313" key="12">
    <source>
        <dbReference type="EMBL" id="RDX51898.1"/>
    </source>
</evidence>
<dbReference type="STRING" id="139420.A0A371DHB8"/>
<evidence type="ECO:0000256" key="10">
    <source>
        <dbReference type="HAMAP-Rule" id="MF_03152"/>
    </source>
</evidence>
<dbReference type="EMBL" id="KZ857392">
    <property type="protein sequence ID" value="RDX51898.1"/>
    <property type="molecule type" value="Genomic_DNA"/>
</dbReference>
<dbReference type="AlphaFoldDB" id="A0A371DHB8"/>
<keyword evidence="4 10" id="KW-0808">Transferase</keyword>
<evidence type="ECO:0000256" key="5">
    <source>
        <dbReference type="ARBA" id="ARBA00022691"/>
    </source>
</evidence>
<reference evidence="12 13" key="1">
    <citation type="journal article" date="2018" name="Biotechnol. Biofuels">
        <title>Integrative visual omics of the white-rot fungus Polyporus brumalis exposes the biotechnological potential of its oxidative enzymes for delignifying raw plant biomass.</title>
        <authorList>
            <person name="Miyauchi S."/>
            <person name="Rancon A."/>
            <person name="Drula E."/>
            <person name="Hage H."/>
            <person name="Chaduli D."/>
            <person name="Favel A."/>
            <person name="Grisel S."/>
            <person name="Henrissat B."/>
            <person name="Herpoel-Gimbert I."/>
            <person name="Ruiz-Duenas F.J."/>
            <person name="Chevret D."/>
            <person name="Hainaut M."/>
            <person name="Lin J."/>
            <person name="Wang M."/>
            <person name="Pangilinan J."/>
            <person name="Lipzen A."/>
            <person name="Lesage-Meessen L."/>
            <person name="Navarro D."/>
            <person name="Riley R."/>
            <person name="Grigoriev I.V."/>
            <person name="Zhou S."/>
            <person name="Raouche S."/>
            <person name="Rosso M.N."/>
        </authorList>
    </citation>
    <scope>NUCLEOTIDE SEQUENCE [LARGE SCALE GENOMIC DNA]</scope>
    <source>
        <strain evidence="12 13">BRFM 1820</strain>
    </source>
</reference>
<comment type="catalytic activity">
    <reaction evidence="9 10">
        <text>guanosine(37) in tRNA + S-adenosyl-L-methionine = N(1)-methylguanosine(37) in tRNA + S-adenosyl-L-homocysteine + H(+)</text>
        <dbReference type="Rhea" id="RHEA:36899"/>
        <dbReference type="Rhea" id="RHEA-COMP:10145"/>
        <dbReference type="Rhea" id="RHEA-COMP:10147"/>
        <dbReference type="ChEBI" id="CHEBI:15378"/>
        <dbReference type="ChEBI" id="CHEBI:57856"/>
        <dbReference type="ChEBI" id="CHEBI:59789"/>
        <dbReference type="ChEBI" id="CHEBI:73542"/>
        <dbReference type="ChEBI" id="CHEBI:74269"/>
        <dbReference type="EC" id="2.1.1.228"/>
    </reaction>
</comment>
<proteinExistence type="inferred from homology"/>
<feature type="binding site" evidence="10">
    <location>
        <begin position="291"/>
        <end position="292"/>
    </location>
    <ligand>
        <name>S-adenosyl-L-methionine</name>
        <dbReference type="ChEBI" id="CHEBI:59789"/>
    </ligand>
</feature>
<keyword evidence="8 10" id="KW-0539">Nucleus</keyword>
<dbReference type="Pfam" id="PF25133">
    <property type="entry name" value="TYW2_N_2"/>
    <property type="match status" value="1"/>
</dbReference>
<keyword evidence="2 10" id="KW-0963">Cytoplasm</keyword>
<protein>
    <recommendedName>
        <fullName evidence="10">tRNA (guanine(37)-N1)-methyltransferase</fullName>
        <ecNumber evidence="10">2.1.1.228</ecNumber>
    </recommendedName>
    <alternativeName>
        <fullName evidence="10">M1G-methyltransferase</fullName>
    </alternativeName>
    <alternativeName>
        <fullName evidence="10">tRNA [GM37] methyltransferase</fullName>
    </alternativeName>
    <alternativeName>
        <fullName evidence="10">tRNA methyltransferase 5</fullName>
    </alternativeName>
</protein>
<comment type="subunit">
    <text evidence="10">Monomer.</text>
</comment>
<comment type="subcellular location">
    <subcellularLocation>
        <location evidence="10">Mitochondrion matrix</location>
    </subcellularLocation>
    <subcellularLocation>
        <location evidence="10">Nucleus</location>
    </subcellularLocation>
    <subcellularLocation>
        <location evidence="10">Cytoplasm</location>
    </subcellularLocation>
    <text evidence="10">Predominantly in the mitochondria and in the nucleus.</text>
</comment>
<comment type="similarity">
    <text evidence="10">Belongs to the TRM5 / TYW2 family.</text>
</comment>
<dbReference type="InterPro" id="IPR030382">
    <property type="entry name" value="MeTrfase_TRM5/TYW2"/>
</dbReference>
<evidence type="ECO:0000256" key="9">
    <source>
        <dbReference type="ARBA" id="ARBA00047783"/>
    </source>
</evidence>
<evidence type="ECO:0000313" key="13">
    <source>
        <dbReference type="Proteomes" id="UP000256964"/>
    </source>
</evidence>
<comment type="function">
    <text evidence="10">Specifically methylates the N1 position of guanosine-37 in various cytoplasmic and mitochondrial tRNAs. Methylation is not dependent on the nature of the nucleoside 5' of the target nucleoside. This is the first step in the biosynthesis of wybutosine (yW), a modified base adjacent to the anticodon of tRNAs and required for accurate decoding.</text>
</comment>
<feature type="binding site" evidence="10">
    <location>
        <position position="225"/>
    </location>
    <ligand>
        <name>S-adenosyl-L-methionine</name>
        <dbReference type="ChEBI" id="CHEBI:59789"/>
    </ligand>
</feature>
<gene>
    <name evidence="10" type="primary">TRM5</name>
    <name evidence="12" type="ORF">OH76DRAFT_1480991</name>
</gene>
<dbReference type="Gene3D" id="3.30.300.110">
    <property type="entry name" value="Met-10+ protein-like domains"/>
    <property type="match status" value="1"/>
</dbReference>
<sequence>MSEGISKQLVLPKGSGFGVKNGALDKDAFRKVVTVLAAKVAPEKAGVLLKAPALKRSLIDVPKVKSVARGPDQDKLVLLKYSDQADLIEDAVQFLRSQAAELVPHELVFDYDYWSADDVIHAILPEELEEGAPSGFAVVGHIAHMNLRPEYLPYKHIIGQVVLDKNPSVRTVVNKLDNIVDQFRVFKMELLAGEPDFVVTQSENDCKFTFDFREVYWNSRLHHEHERLIEQFKTEDVIADVFAGVGPFAIPAAKKGCGVLANDLNPSSYKYLTVNISDNKVGSLVRPFCEDGREFIRQAFNRAWDDPLAPVPQRKQRRTELKEIRAGERPAPPVGPRRNRISHFVMNLPDTAILFLDAFRGVLSPAIAGERDLSGLYAEATMPMIHTHCFTRELEPEKAEADIRQRVEEKIGHPLGADTVYHWVRSVAPQKEMYCVSFRLPYAVAYAS</sequence>
<evidence type="ECO:0000256" key="2">
    <source>
        <dbReference type="ARBA" id="ARBA00022490"/>
    </source>
</evidence>